<dbReference type="SUPFAM" id="SSF53254">
    <property type="entry name" value="Phosphoglycerate mutase-like"/>
    <property type="match status" value="1"/>
</dbReference>
<dbReference type="RefSeq" id="WP_023053837.1">
    <property type="nucleotide sequence ID" value="NZ_AWXA01000037.1"/>
</dbReference>
<dbReference type="InterPro" id="IPR013078">
    <property type="entry name" value="His_Pase_superF_clade-1"/>
</dbReference>
<reference evidence="1 2" key="1">
    <citation type="submission" date="2013-09" db="EMBL/GenBank/DDBJ databases">
        <authorList>
            <person name="Durkin A.S."/>
            <person name="Haft D.R."/>
            <person name="McCorrison J."/>
            <person name="Torralba M."/>
            <person name="Gillis M."/>
            <person name="Haft D.H."/>
            <person name="Methe B."/>
            <person name="Sutton G."/>
            <person name="Nelson K.E."/>
        </authorList>
    </citation>
    <scope>NUCLEOTIDE SEQUENCE [LARGE SCALE GENOMIC DNA]</scope>
    <source>
        <strain evidence="1 2">BV3C16-1</strain>
    </source>
</reference>
<dbReference type="InterPro" id="IPR029033">
    <property type="entry name" value="His_PPase_superfam"/>
</dbReference>
<dbReference type="EMBL" id="AWXA01000037">
    <property type="protein sequence ID" value="ERT59210.1"/>
    <property type="molecule type" value="Genomic_DNA"/>
</dbReference>
<keyword evidence="2" id="KW-1185">Reference proteome</keyword>
<evidence type="ECO:0000313" key="1">
    <source>
        <dbReference type="EMBL" id="ERT59210.1"/>
    </source>
</evidence>
<dbReference type="Gene3D" id="3.40.50.1240">
    <property type="entry name" value="Phosphoglycerate mutase-like"/>
    <property type="match status" value="1"/>
</dbReference>
<protein>
    <submittedName>
        <fullName evidence="1">Putative phosphohistidine phosphatase SixA</fullName>
    </submittedName>
</protein>
<dbReference type="OrthoDB" id="2388260at2"/>
<evidence type="ECO:0000313" key="2">
    <source>
        <dbReference type="Proteomes" id="UP000017090"/>
    </source>
</evidence>
<proteinExistence type="predicted"/>
<organism evidence="1 2">
    <name type="scientific">Megasphaera vaginalis</name>
    <name type="common">ex Srinivasan et al. 2021</name>
    <dbReference type="NCBI Taxonomy" id="1111454"/>
    <lineage>
        <taxon>Bacteria</taxon>
        <taxon>Bacillati</taxon>
        <taxon>Bacillota</taxon>
        <taxon>Negativicutes</taxon>
        <taxon>Veillonellales</taxon>
        <taxon>Veillonellaceae</taxon>
        <taxon>Megasphaera</taxon>
    </lineage>
</organism>
<accession>U7UIQ4</accession>
<dbReference type="STRING" id="1111454.HMPREF1250_1365"/>
<dbReference type="AlphaFoldDB" id="U7UIQ4"/>
<name>U7UIQ4_9FIRM</name>
<dbReference type="Proteomes" id="UP000017090">
    <property type="component" value="Unassembled WGS sequence"/>
</dbReference>
<sequence>MYVCLMRHGKAEKAHAGCADAERKLTDRGRCDVAAMAEFATNWWPSGKKAMEVSPYVRTKETAEIISRRLHCRNMHVNDALVSGDLSRLYRDVLSRRDADLLLLIGHSPYLENWSAEWTGTTLDFKTGGMALFDYDPYDGEVGTASLLFYIQPAAVRLLLKLQH</sequence>
<dbReference type="CDD" id="cd07067">
    <property type="entry name" value="HP_PGM_like"/>
    <property type="match status" value="1"/>
</dbReference>
<gene>
    <name evidence="1" type="ORF">HMPREF1250_1365</name>
</gene>
<comment type="caution">
    <text evidence="1">The sequence shown here is derived from an EMBL/GenBank/DDBJ whole genome shotgun (WGS) entry which is preliminary data.</text>
</comment>
<dbReference type="PATRIC" id="fig|1111454.3.peg.1289"/>
<dbReference type="eggNOG" id="COG2062">
    <property type="taxonomic scope" value="Bacteria"/>
</dbReference>
<dbReference type="Pfam" id="PF00300">
    <property type="entry name" value="His_Phos_1"/>
    <property type="match status" value="1"/>
</dbReference>